<gene>
    <name evidence="2" type="ORF">METEAL_13850</name>
</gene>
<feature type="region of interest" description="Disordered" evidence="1">
    <location>
        <begin position="16"/>
        <end position="41"/>
    </location>
</feature>
<name>A0AA48GUT7_9BACT</name>
<evidence type="ECO:0000313" key="2">
    <source>
        <dbReference type="EMBL" id="BDU72211.1"/>
    </source>
</evidence>
<evidence type="ECO:0000256" key="1">
    <source>
        <dbReference type="SAM" id="MobiDB-lite"/>
    </source>
</evidence>
<evidence type="ECO:0000313" key="3">
    <source>
        <dbReference type="Proteomes" id="UP001238179"/>
    </source>
</evidence>
<protein>
    <submittedName>
        <fullName evidence="2">Uncharacterized protein</fullName>
    </submittedName>
</protein>
<reference evidence="3" key="1">
    <citation type="journal article" date="2023" name="Int. J. Syst. Evol. Microbiol.">
        <title>Mesoterricola silvestris gen. nov., sp. nov., Mesoterricola sediminis sp. nov., Geothrix oryzae sp. nov., Geothrix edaphica sp. nov., Geothrix rubra sp. nov., and Geothrix limicola sp. nov., six novel members of Acidobacteriota isolated from soils.</title>
        <authorList>
            <person name="Itoh H."/>
            <person name="Sugisawa Y."/>
            <person name="Mise K."/>
            <person name="Xu Z."/>
            <person name="Kuniyasu M."/>
            <person name="Ushijima N."/>
            <person name="Kawano K."/>
            <person name="Kobayashi E."/>
            <person name="Shiratori Y."/>
            <person name="Masuda Y."/>
            <person name="Senoo K."/>
        </authorList>
    </citation>
    <scope>NUCLEOTIDE SEQUENCE [LARGE SCALE GENOMIC DNA]</scope>
    <source>
        <strain evidence="3">W79</strain>
    </source>
</reference>
<dbReference type="Proteomes" id="UP001238179">
    <property type="component" value="Chromosome"/>
</dbReference>
<dbReference type="AlphaFoldDB" id="A0AA48GUT7"/>
<dbReference type="KEGG" id="msil:METEAL_13850"/>
<accession>A0AA48GUT7</accession>
<keyword evidence="3" id="KW-1185">Reference proteome</keyword>
<proteinExistence type="predicted"/>
<dbReference type="RefSeq" id="WP_316415122.1">
    <property type="nucleotide sequence ID" value="NZ_AP027080.1"/>
</dbReference>
<organism evidence="2 3">
    <name type="scientific">Mesoterricola silvestris</name>
    <dbReference type="NCBI Taxonomy" id="2927979"/>
    <lineage>
        <taxon>Bacteria</taxon>
        <taxon>Pseudomonadati</taxon>
        <taxon>Acidobacteriota</taxon>
        <taxon>Holophagae</taxon>
        <taxon>Holophagales</taxon>
        <taxon>Holophagaceae</taxon>
        <taxon>Mesoterricola</taxon>
    </lineage>
</organism>
<sequence length="235" mass="25604">MGTPVWKAPAELPMGSLGSLELRDDDPGAPPLPRPGEERLGPLAVRGVDPLKDGRGWRITVQPLGPGLAVIRPMDLGDGRRTPELRITVPRTVPFGAPWVAVGGGKEDILPFVPFPWEWATLLLIPLAGAAWALRRQRARGSAKRRRRAARRAFLHHYPPRTSGRLDLDAAHATGREFLASHRGEEALGWGADALRAQGLEVWATWVLSLDAARFARTEPPFPPAADLLHALEGK</sequence>
<dbReference type="EMBL" id="AP027080">
    <property type="protein sequence ID" value="BDU72211.1"/>
    <property type="molecule type" value="Genomic_DNA"/>
</dbReference>